<accession>A0A0A9UGQ1</accession>
<evidence type="ECO:0000313" key="1">
    <source>
        <dbReference type="EMBL" id="JAD15603.1"/>
    </source>
</evidence>
<reference evidence="1" key="1">
    <citation type="submission" date="2014-09" db="EMBL/GenBank/DDBJ databases">
        <authorList>
            <person name="Magalhaes I.L.F."/>
            <person name="Oliveira U."/>
            <person name="Santos F.R."/>
            <person name="Vidigal T.H.D.A."/>
            <person name="Brescovit A.D."/>
            <person name="Santos A.J."/>
        </authorList>
    </citation>
    <scope>NUCLEOTIDE SEQUENCE</scope>
    <source>
        <tissue evidence="1">Shoot tissue taken approximately 20 cm above the soil surface</tissue>
    </source>
</reference>
<organism evidence="1">
    <name type="scientific">Arundo donax</name>
    <name type="common">Giant reed</name>
    <name type="synonym">Donax arundinaceus</name>
    <dbReference type="NCBI Taxonomy" id="35708"/>
    <lineage>
        <taxon>Eukaryota</taxon>
        <taxon>Viridiplantae</taxon>
        <taxon>Streptophyta</taxon>
        <taxon>Embryophyta</taxon>
        <taxon>Tracheophyta</taxon>
        <taxon>Spermatophyta</taxon>
        <taxon>Magnoliopsida</taxon>
        <taxon>Liliopsida</taxon>
        <taxon>Poales</taxon>
        <taxon>Poaceae</taxon>
        <taxon>PACMAD clade</taxon>
        <taxon>Arundinoideae</taxon>
        <taxon>Arundineae</taxon>
        <taxon>Arundo</taxon>
    </lineage>
</organism>
<dbReference type="AlphaFoldDB" id="A0A0A9UGQ1"/>
<name>A0A0A9UGQ1_ARUDO</name>
<proteinExistence type="predicted"/>
<sequence>MCRFCGQQLEKSNGGRRGELLVSENSCWRG</sequence>
<reference evidence="1" key="2">
    <citation type="journal article" date="2015" name="Data Brief">
        <title>Shoot transcriptome of the giant reed, Arundo donax.</title>
        <authorList>
            <person name="Barrero R.A."/>
            <person name="Guerrero F.D."/>
            <person name="Moolhuijzen P."/>
            <person name="Goolsby J.A."/>
            <person name="Tidwell J."/>
            <person name="Bellgard S.E."/>
            <person name="Bellgard M.I."/>
        </authorList>
    </citation>
    <scope>NUCLEOTIDE SEQUENCE</scope>
    <source>
        <tissue evidence="1">Shoot tissue taken approximately 20 cm above the soil surface</tissue>
    </source>
</reference>
<dbReference type="EMBL" id="GBRH01282292">
    <property type="protein sequence ID" value="JAD15603.1"/>
    <property type="molecule type" value="Transcribed_RNA"/>
</dbReference>
<protein>
    <submittedName>
        <fullName evidence="1">Uncharacterized protein</fullName>
    </submittedName>
</protein>